<evidence type="ECO:0000313" key="3">
    <source>
        <dbReference type="Proteomes" id="UP000202420"/>
    </source>
</evidence>
<feature type="region of interest" description="Disordered" evidence="1">
    <location>
        <begin position="1"/>
        <end position="43"/>
    </location>
</feature>
<gene>
    <name evidence="2" type="primary">z326R</name>
    <name evidence="2" type="ORF">ATCV1_z326R</name>
</gene>
<protein>
    <submittedName>
        <fullName evidence="2">Uncharacterized protein z326R</fullName>
    </submittedName>
</protein>
<dbReference type="KEGG" id="vg:5470350"/>
<proteinExistence type="predicted"/>
<dbReference type="EMBL" id="EF101928">
    <property type="protein sequence ID" value="ABT16460.1"/>
    <property type="molecule type" value="Genomic_DNA"/>
</dbReference>
<reference evidence="2 3" key="1">
    <citation type="submission" date="2006-09" db="EMBL/GenBank/DDBJ databases">
        <title>Sequence and annotation of the 288-kb ATCV-1 virus that infects an endosymbiotic Chlorella strain of the heliozoon Acanthocystis turfacea.</title>
        <authorList>
            <person name="Fitzgerald L.A."/>
            <person name="Graves M.V."/>
            <person name="Li X."/>
            <person name="Pfitzner A.J.P."/>
            <person name="Hartigan J."/>
            <person name="Van Etten J.L."/>
        </authorList>
    </citation>
    <scope>NUCLEOTIDE SEQUENCE [LARGE SCALE GENOMIC DNA]</scope>
    <source>
        <strain evidence="2 3">ATCV-1</strain>
    </source>
</reference>
<keyword evidence="3" id="KW-1185">Reference proteome</keyword>
<sequence length="76" mass="8604">MSQRAARKGGDHRPQGSRGGRACRVQEEQDLDEQRNKAVKSEAVPEEAWIFRILRQHLLHHEHGHGSSGNQTQPES</sequence>
<organism evidence="2 3">
    <name type="scientific">Chlorovirus heliozoae</name>
    <dbReference type="NCBI Taxonomy" id="322019"/>
    <lineage>
        <taxon>Viruses</taxon>
        <taxon>Varidnaviria</taxon>
        <taxon>Bamfordvirae</taxon>
        <taxon>Nucleocytoviricota</taxon>
        <taxon>Megaviricetes</taxon>
        <taxon>Algavirales</taxon>
        <taxon>Phycodnaviridae</taxon>
        <taxon>Chlorovirus</taxon>
    </lineage>
</organism>
<accession>A7K8T6</accession>
<evidence type="ECO:0000313" key="2">
    <source>
        <dbReference type="EMBL" id="ABT16460.1"/>
    </source>
</evidence>
<dbReference type="RefSeq" id="YP_001426807.1">
    <property type="nucleotide sequence ID" value="NC_008724.1"/>
</dbReference>
<feature type="compositionally biased region" description="Basic and acidic residues" evidence="1">
    <location>
        <begin position="24"/>
        <end position="40"/>
    </location>
</feature>
<evidence type="ECO:0000256" key="1">
    <source>
        <dbReference type="SAM" id="MobiDB-lite"/>
    </source>
</evidence>
<dbReference type="GeneID" id="5470350"/>
<dbReference type="Proteomes" id="UP000202420">
    <property type="component" value="Segment"/>
</dbReference>
<name>A7K8T6_9PHYC</name>